<dbReference type="SUPFAM" id="SSF52096">
    <property type="entry name" value="ClpP/crotonase"/>
    <property type="match status" value="1"/>
</dbReference>
<dbReference type="NCBIfam" id="NF004525">
    <property type="entry name" value="PRK05870.1"/>
    <property type="match status" value="1"/>
</dbReference>
<dbReference type="EMBL" id="FOWW01000003">
    <property type="protein sequence ID" value="SFP72928.1"/>
    <property type="molecule type" value="Genomic_DNA"/>
</dbReference>
<dbReference type="AlphaFoldDB" id="A0A1I5SQG9"/>
<evidence type="ECO:0000256" key="2">
    <source>
        <dbReference type="RuleBase" id="RU003707"/>
    </source>
</evidence>
<dbReference type="Gene3D" id="3.90.226.10">
    <property type="entry name" value="2-enoyl-CoA Hydratase, Chain A, domain 1"/>
    <property type="match status" value="1"/>
</dbReference>
<dbReference type="InterPro" id="IPR001753">
    <property type="entry name" value="Enoyl-CoA_hydra/iso"/>
</dbReference>
<dbReference type="InterPro" id="IPR018376">
    <property type="entry name" value="Enoyl-CoA_hyd/isom_CS"/>
</dbReference>
<accession>A0A1I5SQG9</accession>
<dbReference type="CDD" id="cd06558">
    <property type="entry name" value="crotonase-like"/>
    <property type="match status" value="1"/>
</dbReference>
<dbReference type="Pfam" id="PF00378">
    <property type="entry name" value="ECH_1"/>
    <property type="match status" value="1"/>
</dbReference>
<name>A0A1I5SQG9_9PSEU</name>
<gene>
    <name evidence="3" type="ORF">SAMN05421810_103232</name>
</gene>
<evidence type="ECO:0000313" key="4">
    <source>
        <dbReference type="Proteomes" id="UP000198727"/>
    </source>
</evidence>
<dbReference type="InterPro" id="IPR029045">
    <property type="entry name" value="ClpP/crotonase-like_dom_sf"/>
</dbReference>
<dbReference type="PANTHER" id="PTHR43802">
    <property type="entry name" value="ENOYL-COA HYDRATASE"/>
    <property type="match status" value="1"/>
</dbReference>
<dbReference type="PANTHER" id="PTHR43802:SF1">
    <property type="entry name" value="IP11341P-RELATED"/>
    <property type="match status" value="1"/>
</dbReference>
<sequence length="250" mass="25897">MSLVHRTVRDGVAVVELNDPERRNVLSAAMVEELVAAVEDVERDESAFALVVTGAGSAFCAGAHRDDLAAAAGGRTDRLREIYAGFLRVGRCALPTIAAVNGPAVGAGFNLALACDVRIAAEEAVFDSRFARLGIHPGGGHTWMLDRAVGRQAAAALLLFGESLDGEAAVTAGLALRCVPRARLLDAALALARGASGAPRAVLSTITASLREAAALPDLASAVEVEFERQVESLRAPGVTTRLGHRPTTS</sequence>
<evidence type="ECO:0000256" key="1">
    <source>
        <dbReference type="ARBA" id="ARBA00005254"/>
    </source>
</evidence>
<protein>
    <submittedName>
        <fullName evidence="3">Enoyl-CoA hydratase</fullName>
    </submittedName>
</protein>
<reference evidence="4" key="1">
    <citation type="submission" date="2016-10" db="EMBL/GenBank/DDBJ databases">
        <authorList>
            <person name="Varghese N."/>
            <person name="Submissions S."/>
        </authorList>
    </citation>
    <scope>NUCLEOTIDE SEQUENCE [LARGE SCALE GENOMIC DNA]</scope>
    <source>
        <strain evidence="4">CGMCC 4.5579</strain>
    </source>
</reference>
<dbReference type="Proteomes" id="UP000198727">
    <property type="component" value="Unassembled WGS sequence"/>
</dbReference>
<dbReference type="OrthoDB" id="8452484at2"/>
<proteinExistence type="inferred from homology"/>
<organism evidence="3 4">
    <name type="scientific">Amycolatopsis arida</name>
    <dbReference type="NCBI Taxonomy" id="587909"/>
    <lineage>
        <taxon>Bacteria</taxon>
        <taxon>Bacillati</taxon>
        <taxon>Actinomycetota</taxon>
        <taxon>Actinomycetes</taxon>
        <taxon>Pseudonocardiales</taxon>
        <taxon>Pseudonocardiaceae</taxon>
        <taxon>Amycolatopsis</taxon>
    </lineage>
</organism>
<evidence type="ECO:0000313" key="3">
    <source>
        <dbReference type="EMBL" id="SFP72928.1"/>
    </source>
</evidence>
<dbReference type="STRING" id="587909.SAMN05421810_103232"/>
<dbReference type="PROSITE" id="PS00166">
    <property type="entry name" value="ENOYL_COA_HYDRATASE"/>
    <property type="match status" value="1"/>
</dbReference>
<keyword evidence="4" id="KW-1185">Reference proteome</keyword>
<dbReference type="RefSeq" id="WP_092529897.1">
    <property type="nucleotide sequence ID" value="NZ_FOWW01000003.1"/>
</dbReference>
<comment type="similarity">
    <text evidence="1 2">Belongs to the enoyl-CoA hydratase/isomerase family.</text>
</comment>
<dbReference type="GO" id="GO:0003824">
    <property type="term" value="F:catalytic activity"/>
    <property type="evidence" value="ECO:0007669"/>
    <property type="project" value="InterPro"/>
</dbReference>